<evidence type="ECO:0000313" key="3">
    <source>
        <dbReference type="EMBL" id="CAF1440331.1"/>
    </source>
</evidence>
<dbReference type="AlphaFoldDB" id="A0A814GR17"/>
<gene>
    <name evidence="2" type="ORF">BJG266_LOCUS15865</name>
    <name evidence="3" type="ORF">QVE165_LOCUS39573</name>
</gene>
<dbReference type="EMBL" id="CAJNOI010000071">
    <property type="protein sequence ID" value="CAF0999768.1"/>
    <property type="molecule type" value="Genomic_DNA"/>
</dbReference>
<evidence type="ECO:0000256" key="1">
    <source>
        <dbReference type="SAM" id="MobiDB-lite"/>
    </source>
</evidence>
<dbReference type="EMBL" id="CAJNOM010000441">
    <property type="protein sequence ID" value="CAF1440331.1"/>
    <property type="molecule type" value="Genomic_DNA"/>
</dbReference>
<name>A0A814GR17_9BILA</name>
<proteinExistence type="predicted"/>
<protein>
    <submittedName>
        <fullName evidence="2">Uncharacterized protein</fullName>
    </submittedName>
</protein>
<evidence type="ECO:0000313" key="4">
    <source>
        <dbReference type="Proteomes" id="UP000663832"/>
    </source>
</evidence>
<dbReference type="Proteomes" id="UP000663832">
    <property type="component" value="Unassembled WGS sequence"/>
</dbReference>
<reference evidence="2" key="1">
    <citation type="submission" date="2021-02" db="EMBL/GenBank/DDBJ databases">
        <authorList>
            <person name="Nowell W R."/>
        </authorList>
    </citation>
    <scope>NUCLEOTIDE SEQUENCE</scope>
</reference>
<comment type="caution">
    <text evidence="2">The sequence shown here is derived from an EMBL/GenBank/DDBJ whole genome shotgun (WGS) entry which is preliminary data.</text>
</comment>
<dbReference type="Proteomes" id="UP000663877">
    <property type="component" value="Unassembled WGS sequence"/>
</dbReference>
<evidence type="ECO:0000313" key="2">
    <source>
        <dbReference type="EMBL" id="CAF0999768.1"/>
    </source>
</evidence>
<organism evidence="2 5">
    <name type="scientific">Adineta steineri</name>
    <dbReference type="NCBI Taxonomy" id="433720"/>
    <lineage>
        <taxon>Eukaryota</taxon>
        <taxon>Metazoa</taxon>
        <taxon>Spiralia</taxon>
        <taxon>Gnathifera</taxon>
        <taxon>Rotifera</taxon>
        <taxon>Eurotatoria</taxon>
        <taxon>Bdelloidea</taxon>
        <taxon>Adinetida</taxon>
        <taxon>Adinetidae</taxon>
        <taxon>Adineta</taxon>
    </lineage>
</organism>
<accession>A0A814GR17</accession>
<sequence length="199" mass="21582">MKNSRKTTTIIEDTTLKNTITTISTILESAPPEDYDEEVSNDIAMLIDTTSHSTQTMTTTKVKPNTTTSQTTSTTTSTTTSYKTKTTALDLPLEEIIIEASPIVNQETATDTSEASSKQTTIEPDINLGLEISTTINLGQEITTSRIRTSRTRTNTTRTSRTTANTTRTRRTTTTTSIIAGQETATANSETSSKKRTAG</sequence>
<feature type="compositionally biased region" description="Low complexity" evidence="1">
    <location>
        <begin position="151"/>
        <end position="180"/>
    </location>
</feature>
<keyword evidence="4" id="KW-1185">Reference proteome</keyword>
<evidence type="ECO:0000313" key="5">
    <source>
        <dbReference type="Proteomes" id="UP000663877"/>
    </source>
</evidence>
<feature type="region of interest" description="Disordered" evidence="1">
    <location>
        <begin position="151"/>
        <end position="199"/>
    </location>
</feature>